<organism evidence="5 6">
    <name type="scientific">Pseudomonas synxantha</name>
    <dbReference type="NCBI Taxonomy" id="47883"/>
    <lineage>
        <taxon>Bacteria</taxon>
        <taxon>Pseudomonadati</taxon>
        <taxon>Pseudomonadota</taxon>
        <taxon>Gammaproteobacteria</taxon>
        <taxon>Pseudomonadales</taxon>
        <taxon>Pseudomonadaceae</taxon>
        <taxon>Pseudomonas</taxon>
    </lineage>
</organism>
<dbReference type="KEGG" id="pfb:VO64_1986"/>
<dbReference type="SUPFAM" id="SSF48452">
    <property type="entry name" value="TPR-like"/>
    <property type="match status" value="1"/>
</dbReference>
<accession>A0AAU8TJL8</accession>
<keyword evidence="3" id="KW-0804">Transcription</keyword>
<dbReference type="InterPro" id="IPR016032">
    <property type="entry name" value="Sig_transdc_resp-reg_C-effctor"/>
</dbReference>
<gene>
    <name evidence="5" type="ORF">VO64_1986</name>
</gene>
<dbReference type="Gene3D" id="1.10.10.10">
    <property type="entry name" value="Winged helix-like DNA-binding domain superfamily/Winged helix DNA-binding domain"/>
    <property type="match status" value="1"/>
</dbReference>
<dbReference type="InterPro" id="IPR000792">
    <property type="entry name" value="Tscrpt_reg_LuxR_C"/>
</dbReference>
<dbReference type="PRINTS" id="PR00038">
    <property type="entry name" value="HTHLUXR"/>
</dbReference>
<dbReference type="Pfam" id="PF00196">
    <property type="entry name" value="GerE"/>
    <property type="match status" value="1"/>
</dbReference>
<dbReference type="PANTHER" id="PTHR44688:SF16">
    <property type="entry name" value="DNA-BINDING TRANSCRIPTIONAL ACTIVATOR DEVR_DOSR"/>
    <property type="match status" value="1"/>
</dbReference>
<sequence length="861" mass="96232">MVTNHPAEYFFNNHQPRVYGCITIKKQDAAMTAMTRCLDRPGLMPRLSAHHLLRPRLAGPLLAAPARVKLLCAPGGSGKSALLAECALQAPKECQVYWMPLNGAALTPLDFCARLAQYLGLRFIDEATLLLDLSRWPNPTWLFLDDFCRLPAPELDALLDRLLTASSPHLTWWLGARRRPLCNWPRLLLDDELLECSELSFSAAEIQMLLAPGQSVDSIMQFSAGWCAGVRIALLGDGHPDKTLLDYLQHELFNTLPTPLVDAWRVLAHLPRFNQSLCEHLFGIDDGAQYLHALQALGAFIQPWEDTSEWLQVFAPLARLTREAPWPTKRSWHRRACQWFCAETDWQAAFEQALLAEEYELAVSLLQHFSFEDLFRQQNAVLLLRLHEQHGDELMLGSAQLVGLVTAALLFAGRFEQAALCIDQLARFAPQPTAAGQRYLLARWQAQWGWLLHLSGDAGRSREHFLEALQALPESAWTSRLMCLSGLTQQALLRGELDVAQALNREALCLARAHDSLVLEALLELDHAQLLEQRGAPYRAQSLLETVQAMLARQRLKAGPLVGRIVLRRGHLALRQGQDSLAAECFEAGLTMCLQSQDKRVLYGFLGLALLAANRGDYAQAFIQLRDAERLMQQRHVPDTVYRAVLLLVSGHFWLQQGRAELTVQAVRRVLRHFRGPCAKQAPPATLELIPRLEYLLVLAEVKLGCAEQPITRLNALLDTSRQRGMLCLETELHLVLGEVTWQLGDPALARRALQAGLALAGRCQVQQAIRELRLRAPGLLSELGLEPQAAPVGAVENPLSQRELQVLELIALGNSNLEIAERLYISLHTVKTHARRIHSKLGVERRTQAVAKAKTLGLMV</sequence>
<dbReference type="PROSITE" id="PS00622">
    <property type="entry name" value="HTH_LUXR_1"/>
    <property type="match status" value="1"/>
</dbReference>
<dbReference type="InterPro" id="IPR011990">
    <property type="entry name" value="TPR-like_helical_dom_sf"/>
</dbReference>
<dbReference type="CDD" id="cd06170">
    <property type="entry name" value="LuxR_C_like"/>
    <property type="match status" value="1"/>
</dbReference>
<dbReference type="SUPFAM" id="SSF46894">
    <property type="entry name" value="C-terminal effector domain of the bipartite response regulators"/>
    <property type="match status" value="1"/>
</dbReference>
<dbReference type="EMBL" id="CP011117">
    <property type="protein sequence ID" value="AKA82532.1"/>
    <property type="molecule type" value="Genomic_DNA"/>
</dbReference>
<dbReference type="Pfam" id="PF25873">
    <property type="entry name" value="WHD_MalT"/>
    <property type="match status" value="1"/>
</dbReference>
<dbReference type="InterPro" id="IPR027417">
    <property type="entry name" value="P-loop_NTPase"/>
</dbReference>
<dbReference type="GO" id="GO:0006355">
    <property type="term" value="P:regulation of DNA-templated transcription"/>
    <property type="evidence" value="ECO:0007669"/>
    <property type="project" value="InterPro"/>
</dbReference>
<dbReference type="SMART" id="SM00421">
    <property type="entry name" value="HTH_LUXR"/>
    <property type="match status" value="1"/>
</dbReference>
<evidence type="ECO:0000313" key="5">
    <source>
        <dbReference type="EMBL" id="AKA82532.1"/>
    </source>
</evidence>
<dbReference type="InterPro" id="IPR041617">
    <property type="entry name" value="TPR_MalT"/>
</dbReference>
<evidence type="ECO:0000259" key="4">
    <source>
        <dbReference type="PROSITE" id="PS50043"/>
    </source>
</evidence>
<dbReference type="Pfam" id="PF17874">
    <property type="entry name" value="TPR_MalT"/>
    <property type="match status" value="1"/>
</dbReference>
<protein>
    <submittedName>
        <fullName evidence="5">Transcriptional regulator, LuxR family</fullName>
    </submittedName>
</protein>
<evidence type="ECO:0000256" key="1">
    <source>
        <dbReference type="ARBA" id="ARBA00023015"/>
    </source>
</evidence>
<keyword evidence="2" id="KW-0238">DNA-binding</keyword>
<evidence type="ECO:0000313" key="6">
    <source>
        <dbReference type="Proteomes" id="UP000033099"/>
    </source>
</evidence>
<proteinExistence type="predicted"/>
<evidence type="ECO:0000256" key="2">
    <source>
        <dbReference type="ARBA" id="ARBA00023125"/>
    </source>
</evidence>
<dbReference type="Gene3D" id="1.25.40.10">
    <property type="entry name" value="Tetratricopeptide repeat domain"/>
    <property type="match status" value="1"/>
</dbReference>
<reference evidence="5 6" key="1">
    <citation type="journal article" date="2015" name="Genome Announc.">
        <title>Complete Genome Sequence of Biocontrol Strain Pseudomonas fluorescens LBUM223.</title>
        <authorList>
            <person name="Roquigny R."/>
            <person name="Arseneault T."/>
            <person name="Gadkar V.J."/>
            <person name="Novinscak A."/>
            <person name="Joly D.L."/>
            <person name="Filion M."/>
        </authorList>
    </citation>
    <scope>NUCLEOTIDE SEQUENCE [LARGE SCALE GENOMIC DNA]</scope>
    <source>
        <strain evidence="5 6">LBUM223</strain>
    </source>
</reference>
<evidence type="ECO:0000256" key="3">
    <source>
        <dbReference type="ARBA" id="ARBA00023163"/>
    </source>
</evidence>
<dbReference type="PROSITE" id="PS50043">
    <property type="entry name" value="HTH_LUXR_2"/>
    <property type="match status" value="1"/>
</dbReference>
<dbReference type="AlphaFoldDB" id="A0AAU8TJL8"/>
<name>A0AAU8TJL8_9PSED</name>
<dbReference type="GO" id="GO:0003677">
    <property type="term" value="F:DNA binding"/>
    <property type="evidence" value="ECO:0007669"/>
    <property type="project" value="UniProtKB-KW"/>
</dbReference>
<dbReference type="InterPro" id="IPR059106">
    <property type="entry name" value="WHD_MalT"/>
</dbReference>
<dbReference type="PANTHER" id="PTHR44688">
    <property type="entry name" value="DNA-BINDING TRANSCRIPTIONAL ACTIVATOR DEVR_DOSR"/>
    <property type="match status" value="1"/>
</dbReference>
<keyword evidence="1" id="KW-0805">Transcription regulation</keyword>
<dbReference type="SUPFAM" id="SSF52540">
    <property type="entry name" value="P-loop containing nucleoside triphosphate hydrolases"/>
    <property type="match status" value="1"/>
</dbReference>
<dbReference type="InterPro" id="IPR036388">
    <property type="entry name" value="WH-like_DNA-bd_sf"/>
</dbReference>
<feature type="domain" description="HTH luxR-type" evidence="4">
    <location>
        <begin position="793"/>
        <end position="858"/>
    </location>
</feature>
<dbReference type="Proteomes" id="UP000033099">
    <property type="component" value="Chromosome"/>
</dbReference>